<keyword evidence="5 8" id="KW-0812">Transmembrane</keyword>
<evidence type="ECO:0000313" key="9">
    <source>
        <dbReference type="EMBL" id="CEN29099.1"/>
    </source>
</evidence>
<accession>A0A0D6DYN7</accession>
<evidence type="ECO:0000256" key="2">
    <source>
        <dbReference type="ARBA" id="ARBA00004863"/>
    </source>
</evidence>
<feature type="transmembrane region" description="Helical" evidence="8">
    <location>
        <begin position="184"/>
        <end position="208"/>
    </location>
</feature>
<dbReference type="NCBIfam" id="NF009926">
    <property type="entry name" value="PRK13387.1"/>
    <property type="match status" value="1"/>
</dbReference>
<dbReference type="GO" id="GO:0004659">
    <property type="term" value="F:prenyltransferase activity"/>
    <property type="evidence" value="ECO:0007669"/>
    <property type="project" value="InterPro"/>
</dbReference>
<organism evidence="9 10">
    <name type="scientific">Pseudolactococcus piscium MKFS47</name>
    <dbReference type="NCBI Taxonomy" id="297352"/>
    <lineage>
        <taxon>Bacteria</taxon>
        <taxon>Bacillati</taxon>
        <taxon>Bacillota</taxon>
        <taxon>Bacilli</taxon>
        <taxon>Lactobacillales</taxon>
        <taxon>Streptococcaceae</taxon>
        <taxon>Pseudolactococcus</taxon>
    </lineage>
</organism>
<dbReference type="AlphaFoldDB" id="A0A0D6DYN7"/>
<dbReference type="InterPro" id="IPR044878">
    <property type="entry name" value="UbiA_sf"/>
</dbReference>
<keyword evidence="3" id="KW-0474">Menaquinone biosynthesis</keyword>
<name>A0A0D6DYN7_9LACT</name>
<evidence type="ECO:0000256" key="8">
    <source>
        <dbReference type="SAM" id="Phobius"/>
    </source>
</evidence>
<dbReference type="Pfam" id="PF01040">
    <property type="entry name" value="UbiA"/>
    <property type="match status" value="1"/>
</dbReference>
<comment type="pathway">
    <text evidence="2">Quinol/quinone metabolism; menaquinone biosynthesis.</text>
</comment>
<dbReference type="PANTHER" id="PTHR13929:SF0">
    <property type="entry name" value="UBIA PRENYLTRANSFERASE DOMAIN-CONTAINING PROTEIN 1"/>
    <property type="match status" value="1"/>
</dbReference>
<dbReference type="UniPathway" id="UPA00079"/>
<evidence type="ECO:0000256" key="3">
    <source>
        <dbReference type="ARBA" id="ARBA00022428"/>
    </source>
</evidence>
<dbReference type="KEGG" id="lpk:LACPI_1899"/>
<dbReference type="GO" id="GO:0016020">
    <property type="term" value="C:membrane"/>
    <property type="evidence" value="ECO:0007669"/>
    <property type="project" value="UniProtKB-SubCell"/>
</dbReference>
<dbReference type="Gene3D" id="1.10.357.140">
    <property type="entry name" value="UbiA prenyltransferase"/>
    <property type="match status" value="1"/>
</dbReference>
<keyword evidence="6 8" id="KW-1133">Transmembrane helix</keyword>
<dbReference type="GO" id="GO:0042371">
    <property type="term" value="P:vitamin K biosynthetic process"/>
    <property type="evidence" value="ECO:0007669"/>
    <property type="project" value="TreeGrafter"/>
</dbReference>
<feature type="transmembrane region" description="Helical" evidence="8">
    <location>
        <begin position="144"/>
        <end position="164"/>
    </location>
</feature>
<dbReference type="PANTHER" id="PTHR13929">
    <property type="entry name" value="1,4-DIHYDROXY-2-NAPHTHOATE OCTAPRENYLTRANSFERASE"/>
    <property type="match status" value="1"/>
</dbReference>
<feature type="transmembrane region" description="Helical" evidence="8">
    <location>
        <begin position="38"/>
        <end position="58"/>
    </location>
</feature>
<dbReference type="STRING" id="1364.LP2241_50256"/>
<feature type="transmembrane region" description="Helical" evidence="8">
    <location>
        <begin position="113"/>
        <end position="132"/>
    </location>
</feature>
<dbReference type="Proteomes" id="UP000033166">
    <property type="component" value="Chromosome I"/>
</dbReference>
<dbReference type="CDD" id="cd13962">
    <property type="entry name" value="PT_UbiA_UBIAD1"/>
    <property type="match status" value="1"/>
</dbReference>
<evidence type="ECO:0000256" key="6">
    <source>
        <dbReference type="ARBA" id="ARBA00022989"/>
    </source>
</evidence>
<dbReference type="EMBL" id="LN774769">
    <property type="protein sequence ID" value="CEN29099.1"/>
    <property type="molecule type" value="Genomic_DNA"/>
</dbReference>
<feature type="transmembrane region" description="Helical" evidence="8">
    <location>
        <begin position="241"/>
        <end position="274"/>
    </location>
</feature>
<evidence type="ECO:0000256" key="5">
    <source>
        <dbReference type="ARBA" id="ARBA00022692"/>
    </source>
</evidence>
<evidence type="ECO:0000256" key="4">
    <source>
        <dbReference type="ARBA" id="ARBA00022679"/>
    </source>
</evidence>
<feature type="transmembrane region" description="Helical" evidence="8">
    <location>
        <begin position="294"/>
        <end position="315"/>
    </location>
</feature>
<feature type="transmembrane region" description="Helical" evidence="8">
    <location>
        <begin position="88"/>
        <end position="107"/>
    </location>
</feature>
<keyword evidence="7 8" id="KW-0472">Membrane</keyword>
<dbReference type="GO" id="GO:0009234">
    <property type="term" value="P:menaquinone biosynthetic process"/>
    <property type="evidence" value="ECO:0007669"/>
    <property type="project" value="UniProtKB-UniPathway"/>
</dbReference>
<dbReference type="PIRSF" id="PIRSF005355">
    <property type="entry name" value="UBIAD1"/>
    <property type="match status" value="1"/>
</dbReference>
<dbReference type="HOGENOM" id="CLU_043611_3_1_9"/>
<comment type="subcellular location">
    <subcellularLocation>
        <location evidence="1">Membrane</location>
        <topology evidence="1">Multi-pass membrane protein</topology>
    </subcellularLocation>
</comment>
<sequence length="316" mass="35655">MSFSTFLNLVEIKTKLASFFPFVIGVLFSISYFGQIHWINTLIFFCGMLTFDMATTAINNYMDFKKAKSDVYKYEENIIGQLDLSLGLVRWLIFAMIGFTLVTGLYLTTQAGWLFMLIGGMCCFIGIFYTYGPIPLSRMPLGELFSGFTMGLGIFLLVLCVNVIQNPPFYLQVNFRTGLFHLDGNIWSIAAIILAALPLVASIANVMLANNLRDLDLDIKNHRYTLIYYINRPVGIKLFKALALLGYLTIIVGLISGIYHWPVLITFVSLPLVWKNNQDFQSALPHPRSFGYAIKNLVSFNACYGLGLLLSILIYR</sequence>
<proteinExistence type="predicted"/>
<evidence type="ECO:0000256" key="7">
    <source>
        <dbReference type="ARBA" id="ARBA00023136"/>
    </source>
</evidence>
<dbReference type="InterPro" id="IPR026046">
    <property type="entry name" value="UBIAD1"/>
</dbReference>
<feature type="transmembrane region" description="Helical" evidence="8">
    <location>
        <begin position="12"/>
        <end position="32"/>
    </location>
</feature>
<reference evidence="10" key="1">
    <citation type="submission" date="2015-01" db="EMBL/GenBank/DDBJ databases">
        <authorList>
            <person name="Andreevskaya M."/>
        </authorList>
    </citation>
    <scope>NUCLEOTIDE SEQUENCE [LARGE SCALE GENOMIC DNA]</scope>
    <source>
        <strain evidence="10">MKFS47</strain>
    </source>
</reference>
<keyword evidence="4 9" id="KW-0808">Transferase</keyword>
<dbReference type="InterPro" id="IPR000537">
    <property type="entry name" value="UbiA_prenyltransferase"/>
</dbReference>
<evidence type="ECO:0000313" key="10">
    <source>
        <dbReference type="Proteomes" id="UP000033166"/>
    </source>
</evidence>
<dbReference type="RefSeq" id="WP_047916111.1">
    <property type="nucleotide sequence ID" value="NZ_LN774769.1"/>
</dbReference>
<evidence type="ECO:0000256" key="1">
    <source>
        <dbReference type="ARBA" id="ARBA00004141"/>
    </source>
</evidence>
<gene>
    <name evidence="9" type="ORF">LACPI_1899</name>
</gene>
<protein>
    <submittedName>
        <fullName evidence="9">Prenyltransferase, UbiA family</fullName>
    </submittedName>
</protein>